<evidence type="ECO:0000313" key="2">
    <source>
        <dbReference type="Proteomes" id="UP001262889"/>
    </source>
</evidence>
<comment type="caution">
    <text evidence="1">The sequence shown here is derived from an EMBL/GenBank/DDBJ whole genome shotgun (WGS) entry which is preliminary data.</text>
</comment>
<dbReference type="EMBL" id="JAVRHQ010000034">
    <property type="protein sequence ID" value="MDT0644776.1"/>
    <property type="molecule type" value="Genomic_DNA"/>
</dbReference>
<accession>A0ABU3CEP9</accession>
<name>A0ABU3CEP9_9FLAO</name>
<dbReference type="RefSeq" id="WP_311536391.1">
    <property type="nucleotide sequence ID" value="NZ_JAVRHQ010000034.1"/>
</dbReference>
<proteinExistence type="predicted"/>
<protein>
    <submittedName>
        <fullName evidence="1">Uncharacterized protein</fullName>
    </submittedName>
</protein>
<organism evidence="1 2">
    <name type="scientific">Autumnicola tepida</name>
    <dbReference type="NCBI Taxonomy" id="3075595"/>
    <lineage>
        <taxon>Bacteria</taxon>
        <taxon>Pseudomonadati</taxon>
        <taxon>Bacteroidota</taxon>
        <taxon>Flavobacteriia</taxon>
        <taxon>Flavobacteriales</taxon>
        <taxon>Flavobacteriaceae</taxon>
        <taxon>Autumnicola</taxon>
    </lineage>
</organism>
<evidence type="ECO:0000313" key="1">
    <source>
        <dbReference type="EMBL" id="MDT0644776.1"/>
    </source>
</evidence>
<gene>
    <name evidence="1" type="ORF">RM553_18185</name>
</gene>
<reference evidence="1 2" key="1">
    <citation type="submission" date="2023-09" db="EMBL/GenBank/DDBJ databases">
        <authorList>
            <person name="Rey-Velasco X."/>
        </authorList>
    </citation>
    <scope>NUCLEOTIDE SEQUENCE [LARGE SCALE GENOMIC DNA]</scope>
    <source>
        <strain evidence="1 2">F363</strain>
    </source>
</reference>
<dbReference type="Proteomes" id="UP001262889">
    <property type="component" value="Unassembled WGS sequence"/>
</dbReference>
<keyword evidence="2" id="KW-1185">Reference proteome</keyword>
<sequence>MSGKIQYPIIMTEDRQIDSLINNDLIRKMTSNKDATKPIDSTLLQWAGDQLTYLSFEVTYNKKGILSLRTFGEACGAYCSNWTEYFNYSTTSGKPLSIASVIEIKDEFKESILTKIESEYEQQQKELKERLDGKNTTLDERTYNWVLEEYEKCQENFQLRTFALYNDHLEIIDECSLPHAIRSMGILSQLEYPYREINEYLKIRL</sequence>